<name>A0A0M0LJL8_9BACL</name>
<keyword evidence="1" id="KW-1133">Transmembrane helix</keyword>
<evidence type="ECO:0000256" key="1">
    <source>
        <dbReference type="SAM" id="Phobius"/>
    </source>
</evidence>
<keyword evidence="3" id="KW-1185">Reference proteome</keyword>
<feature type="transmembrane region" description="Helical" evidence="1">
    <location>
        <begin position="302"/>
        <end position="322"/>
    </location>
</feature>
<organism evidence="2 3">
    <name type="scientific">Viridibacillus arvi</name>
    <dbReference type="NCBI Taxonomy" id="263475"/>
    <lineage>
        <taxon>Bacteria</taxon>
        <taxon>Bacillati</taxon>
        <taxon>Bacillota</taxon>
        <taxon>Bacilli</taxon>
        <taxon>Bacillales</taxon>
        <taxon>Caryophanaceae</taxon>
        <taxon>Viridibacillus</taxon>
    </lineage>
</organism>
<dbReference type="AlphaFoldDB" id="A0A0M0LJL8"/>
<sequence length="323" mass="37699">MSQNFDSEFDKLKNPPRNLRKQQETYDELLQKIEEVDTKSNFWTRLQYPLILIATCFVLLITVLTLSPNNSEKPYQSASMALEGVSSQQIEAIYTLGLENNQTKNTKFYGKRSKAYFNVQKVTDPSYIHSIITHIQNNEKAQIENEQLSAIADLIIVVKGQEIKLKIFENTSQELFVQNWDTREMFQLNDLLILEDLMEIEEQNNEWRNIFLGLGLVLVFQYLIKMLLNRVFNITFPKVRVKQTPFRIIVSIVIPVVTLSLINIHQLDRVAISYFYFGAFMALFSSMDLLFGWRLYKENGVLIRNILQLLLIPVFLIIMVLVK</sequence>
<dbReference type="Proteomes" id="UP000036867">
    <property type="component" value="Unassembled WGS sequence"/>
</dbReference>
<dbReference type="RefSeq" id="WP_053415407.1">
    <property type="nucleotide sequence ID" value="NZ_LILB01000001.1"/>
</dbReference>
<evidence type="ECO:0000313" key="3">
    <source>
        <dbReference type="Proteomes" id="UP000036867"/>
    </source>
</evidence>
<feature type="transmembrane region" description="Helical" evidence="1">
    <location>
        <begin position="244"/>
        <end position="262"/>
    </location>
</feature>
<proteinExistence type="predicted"/>
<protein>
    <submittedName>
        <fullName evidence="2">Uncharacterized protein</fullName>
    </submittedName>
</protein>
<reference evidence="3" key="1">
    <citation type="submission" date="2015-08" db="EMBL/GenBank/DDBJ databases">
        <title>Fjat-10028 dsm 16317.</title>
        <authorList>
            <person name="Liu B."/>
            <person name="Wang J."/>
            <person name="Zhu Y."/>
            <person name="Liu G."/>
            <person name="Chen Q."/>
            <person name="Chen Z."/>
            <person name="Lan J."/>
            <person name="Che J."/>
            <person name="Ge C."/>
            <person name="Shi H."/>
            <person name="Pan Z."/>
            <person name="Liu X."/>
        </authorList>
    </citation>
    <scope>NUCLEOTIDE SEQUENCE [LARGE SCALE GENOMIC DNA]</scope>
    <source>
        <strain evidence="3">DSM 16317</strain>
    </source>
</reference>
<dbReference type="EMBL" id="LILB01000001">
    <property type="protein sequence ID" value="KOO51275.1"/>
    <property type="molecule type" value="Genomic_DNA"/>
</dbReference>
<feature type="transmembrane region" description="Helical" evidence="1">
    <location>
        <begin position="46"/>
        <end position="66"/>
    </location>
</feature>
<feature type="transmembrane region" description="Helical" evidence="1">
    <location>
        <begin position="207"/>
        <end position="224"/>
    </location>
</feature>
<evidence type="ECO:0000313" key="2">
    <source>
        <dbReference type="EMBL" id="KOO51275.1"/>
    </source>
</evidence>
<keyword evidence="1" id="KW-0472">Membrane</keyword>
<dbReference type="OrthoDB" id="2451230at2"/>
<dbReference type="GeneID" id="301134870"/>
<gene>
    <name evidence="2" type="ORF">AMD00_01895</name>
</gene>
<accession>A0A0M0LJL8</accession>
<feature type="transmembrane region" description="Helical" evidence="1">
    <location>
        <begin position="274"/>
        <end position="296"/>
    </location>
</feature>
<dbReference type="STRING" id="263475.AMD00_01895"/>
<keyword evidence="1" id="KW-0812">Transmembrane</keyword>
<comment type="caution">
    <text evidence="2">The sequence shown here is derived from an EMBL/GenBank/DDBJ whole genome shotgun (WGS) entry which is preliminary data.</text>
</comment>